<evidence type="ECO:0000313" key="6">
    <source>
        <dbReference type="Proteomes" id="UP000294545"/>
    </source>
</evidence>
<feature type="domain" description="HTH gntR-type" evidence="4">
    <location>
        <begin position="3"/>
        <end position="70"/>
    </location>
</feature>
<evidence type="ECO:0000259" key="4">
    <source>
        <dbReference type="PROSITE" id="PS50949"/>
    </source>
</evidence>
<dbReference type="PANTHER" id="PTHR43537">
    <property type="entry name" value="TRANSCRIPTIONAL REGULATOR, GNTR FAMILY"/>
    <property type="match status" value="1"/>
</dbReference>
<evidence type="ECO:0000256" key="1">
    <source>
        <dbReference type="ARBA" id="ARBA00023015"/>
    </source>
</evidence>
<dbReference type="SUPFAM" id="SSF48008">
    <property type="entry name" value="GntR ligand-binding domain-like"/>
    <property type="match status" value="1"/>
</dbReference>
<dbReference type="SMART" id="SM00895">
    <property type="entry name" value="FCD"/>
    <property type="match status" value="1"/>
</dbReference>
<dbReference type="Gene3D" id="1.20.120.530">
    <property type="entry name" value="GntR ligand-binding domain-like"/>
    <property type="match status" value="1"/>
</dbReference>
<dbReference type="EMBL" id="SMGQ01000014">
    <property type="protein sequence ID" value="TCK92370.1"/>
    <property type="molecule type" value="Genomic_DNA"/>
</dbReference>
<evidence type="ECO:0000256" key="2">
    <source>
        <dbReference type="ARBA" id="ARBA00023125"/>
    </source>
</evidence>
<dbReference type="Proteomes" id="UP000294545">
    <property type="component" value="Unassembled WGS sequence"/>
</dbReference>
<keyword evidence="1" id="KW-0805">Transcription regulation</keyword>
<comment type="caution">
    <text evidence="5">The sequence shown here is derived from an EMBL/GenBank/DDBJ whole genome shotgun (WGS) entry which is preliminary data.</text>
</comment>
<dbReference type="PANTHER" id="PTHR43537:SF24">
    <property type="entry name" value="GLUCONATE OPERON TRANSCRIPTIONAL REPRESSOR"/>
    <property type="match status" value="1"/>
</dbReference>
<sequence>MSMNLKQKAYTIIKNKILNCEYVPNMYLNEELLCKEINASRTPIRDALSRLEQENLVSIIPKKGVLVAPLTINDINMIFETRMLLEPYIIKHYGHTITEENLSKLKDILQDMNVDKKLVDETTVHSYYNTDDAYHRILVELSNNRYFLQCYDSIFVQNFRLRIMSGDQLPERLISSRKEHVAIHNYILNQNYDKASEAMREHLLASKEAALKVIMTKDFSI</sequence>
<dbReference type="InterPro" id="IPR008920">
    <property type="entry name" value="TF_FadR/GntR_C"/>
</dbReference>
<dbReference type="RefSeq" id="WP_132282808.1">
    <property type="nucleotide sequence ID" value="NZ_SMGQ01000014.1"/>
</dbReference>
<dbReference type="GO" id="GO:0003677">
    <property type="term" value="F:DNA binding"/>
    <property type="evidence" value="ECO:0007669"/>
    <property type="project" value="UniProtKB-KW"/>
</dbReference>
<keyword evidence="6" id="KW-1185">Reference proteome</keyword>
<dbReference type="SMART" id="SM00345">
    <property type="entry name" value="HTH_GNTR"/>
    <property type="match status" value="1"/>
</dbReference>
<dbReference type="GO" id="GO:0003700">
    <property type="term" value="F:DNA-binding transcription factor activity"/>
    <property type="evidence" value="ECO:0007669"/>
    <property type="project" value="InterPro"/>
</dbReference>
<dbReference type="CDD" id="cd07377">
    <property type="entry name" value="WHTH_GntR"/>
    <property type="match status" value="1"/>
</dbReference>
<dbReference type="InterPro" id="IPR000524">
    <property type="entry name" value="Tscrpt_reg_HTH_GntR"/>
</dbReference>
<protein>
    <submittedName>
        <fullName evidence="5">DNA-binding GntR family transcriptional regulator</fullName>
    </submittedName>
</protein>
<dbReference type="Pfam" id="PF00392">
    <property type="entry name" value="GntR"/>
    <property type="match status" value="1"/>
</dbReference>
<dbReference type="InterPro" id="IPR036390">
    <property type="entry name" value="WH_DNA-bd_sf"/>
</dbReference>
<accession>A0A4R1MK30</accession>
<evidence type="ECO:0000256" key="3">
    <source>
        <dbReference type="ARBA" id="ARBA00023163"/>
    </source>
</evidence>
<dbReference type="InterPro" id="IPR011711">
    <property type="entry name" value="GntR_C"/>
</dbReference>
<dbReference type="Pfam" id="PF07729">
    <property type="entry name" value="FCD"/>
    <property type="match status" value="1"/>
</dbReference>
<dbReference type="OrthoDB" id="368823at2"/>
<proteinExistence type="predicted"/>
<keyword evidence="3" id="KW-0804">Transcription</keyword>
<keyword evidence="2 5" id="KW-0238">DNA-binding</keyword>
<dbReference type="AlphaFoldDB" id="A0A4R1MK30"/>
<organism evidence="5 6">
    <name type="scientific">Natranaerovirga hydrolytica</name>
    <dbReference type="NCBI Taxonomy" id="680378"/>
    <lineage>
        <taxon>Bacteria</taxon>
        <taxon>Bacillati</taxon>
        <taxon>Bacillota</taxon>
        <taxon>Clostridia</taxon>
        <taxon>Lachnospirales</taxon>
        <taxon>Natranaerovirgaceae</taxon>
        <taxon>Natranaerovirga</taxon>
    </lineage>
</organism>
<name>A0A4R1MK30_9FIRM</name>
<dbReference type="PROSITE" id="PS50949">
    <property type="entry name" value="HTH_GNTR"/>
    <property type="match status" value="1"/>
</dbReference>
<reference evidence="5 6" key="1">
    <citation type="submission" date="2019-03" db="EMBL/GenBank/DDBJ databases">
        <title>Genomic Encyclopedia of Type Strains, Phase IV (KMG-IV): sequencing the most valuable type-strain genomes for metagenomic binning, comparative biology and taxonomic classification.</title>
        <authorList>
            <person name="Goeker M."/>
        </authorList>
    </citation>
    <scope>NUCLEOTIDE SEQUENCE [LARGE SCALE GENOMIC DNA]</scope>
    <source>
        <strain evidence="5 6">DSM 24176</strain>
    </source>
</reference>
<dbReference type="InterPro" id="IPR036388">
    <property type="entry name" value="WH-like_DNA-bd_sf"/>
</dbReference>
<dbReference type="SUPFAM" id="SSF46785">
    <property type="entry name" value="Winged helix' DNA-binding domain"/>
    <property type="match status" value="1"/>
</dbReference>
<gene>
    <name evidence="5" type="ORF">EDC19_2100</name>
</gene>
<evidence type="ECO:0000313" key="5">
    <source>
        <dbReference type="EMBL" id="TCK92370.1"/>
    </source>
</evidence>
<dbReference type="Gene3D" id="1.10.10.10">
    <property type="entry name" value="Winged helix-like DNA-binding domain superfamily/Winged helix DNA-binding domain"/>
    <property type="match status" value="1"/>
</dbReference>